<keyword evidence="13" id="KW-1185">Reference proteome</keyword>
<dbReference type="Pfam" id="PF04234">
    <property type="entry name" value="CopC"/>
    <property type="match status" value="2"/>
</dbReference>
<dbReference type="Proteomes" id="UP000281498">
    <property type="component" value="Unassembled WGS sequence"/>
</dbReference>
<keyword evidence="7" id="KW-0186">Copper</keyword>
<dbReference type="PANTHER" id="PTHR34820:SF4">
    <property type="entry name" value="INNER MEMBRANE PROTEIN YEBZ"/>
    <property type="match status" value="1"/>
</dbReference>
<keyword evidence="4" id="KW-0479">Metal-binding</keyword>
<feature type="transmembrane region" description="Helical" evidence="9">
    <location>
        <begin position="358"/>
        <end position="376"/>
    </location>
</feature>
<accession>A0A3A9KI36</accession>
<feature type="transmembrane region" description="Helical" evidence="9">
    <location>
        <begin position="428"/>
        <end position="449"/>
    </location>
</feature>
<dbReference type="OrthoDB" id="2353937at2"/>
<feature type="transmembrane region" description="Helical" evidence="9">
    <location>
        <begin position="330"/>
        <end position="351"/>
    </location>
</feature>
<evidence type="ECO:0000256" key="4">
    <source>
        <dbReference type="ARBA" id="ARBA00022723"/>
    </source>
</evidence>
<dbReference type="GO" id="GO:0006825">
    <property type="term" value="P:copper ion transport"/>
    <property type="evidence" value="ECO:0007669"/>
    <property type="project" value="InterPro"/>
</dbReference>
<feature type="domain" description="CopC" evidence="10">
    <location>
        <begin position="30"/>
        <end position="125"/>
    </location>
</feature>
<keyword evidence="8 9" id="KW-0472">Membrane</keyword>
<dbReference type="AlphaFoldDB" id="A0A3A9KI36"/>
<evidence type="ECO:0000256" key="1">
    <source>
        <dbReference type="ARBA" id="ARBA00004651"/>
    </source>
</evidence>
<organism evidence="12 13">
    <name type="scientific">Salipaludibacillus neizhouensis</name>
    <dbReference type="NCBI Taxonomy" id="885475"/>
    <lineage>
        <taxon>Bacteria</taxon>
        <taxon>Bacillati</taxon>
        <taxon>Bacillota</taxon>
        <taxon>Bacilli</taxon>
        <taxon>Bacillales</taxon>
        <taxon>Bacillaceae</taxon>
    </lineage>
</organism>
<comment type="subcellular location">
    <subcellularLocation>
        <location evidence="1">Cell membrane</location>
        <topology evidence="1">Multi-pass membrane protein</topology>
    </subcellularLocation>
</comment>
<feature type="domain" description="Copper resistance protein D" evidence="11">
    <location>
        <begin position="423"/>
        <end position="517"/>
    </location>
</feature>
<feature type="transmembrane region" description="Helical" evidence="9">
    <location>
        <begin position="266"/>
        <end position="285"/>
    </location>
</feature>
<reference evidence="12 13" key="1">
    <citation type="submission" date="2017-10" db="EMBL/GenBank/DDBJ databases">
        <title>Bacillus sp. nov., a halophilic bacterium isolated from a Keqin Lake.</title>
        <authorList>
            <person name="Wang H."/>
        </authorList>
    </citation>
    <scope>NUCLEOTIDE SEQUENCE [LARGE SCALE GENOMIC DNA]</scope>
    <source>
        <strain evidence="12 13">KCTC 13187</strain>
    </source>
</reference>
<evidence type="ECO:0000256" key="9">
    <source>
        <dbReference type="SAM" id="Phobius"/>
    </source>
</evidence>
<keyword evidence="2" id="KW-1003">Cell membrane</keyword>
<dbReference type="GO" id="GO:0005886">
    <property type="term" value="C:plasma membrane"/>
    <property type="evidence" value="ECO:0007669"/>
    <property type="project" value="UniProtKB-SubCell"/>
</dbReference>
<dbReference type="InterPro" id="IPR007348">
    <property type="entry name" value="CopC_dom"/>
</dbReference>
<evidence type="ECO:0000256" key="7">
    <source>
        <dbReference type="ARBA" id="ARBA00023008"/>
    </source>
</evidence>
<feature type="transmembrane region" description="Helical" evidence="9">
    <location>
        <begin position="297"/>
        <end position="318"/>
    </location>
</feature>
<dbReference type="InterPro" id="IPR014756">
    <property type="entry name" value="Ig_E-set"/>
</dbReference>
<dbReference type="RefSeq" id="WP_110936128.1">
    <property type="nucleotide sequence ID" value="NZ_KZ614146.1"/>
</dbReference>
<dbReference type="Gene3D" id="2.60.40.1220">
    <property type="match status" value="2"/>
</dbReference>
<dbReference type="InterPro" id="IPR008457">
    <property type="entry name" value="Cu-R_CopD_dom"/>
</dbReference>
<name>A0A3A9KI36_9BACI</name>
<dbReference type="GO" id="GO:0042597">
    <property type="term" value="C:periplasmic space"/>
    <property type="evidence" value="ECO:0007669"/>
    <property type="project" value="InterPro"/>
</dbReference>
<feature type="transmembrane region" description="Helical" evidence="9">
    <location>
        <begin position="502"/>
        <end position="519"/>
    </location>
</feature>
<evidence type="ECO:0000313" key="13">
    <source>
        <dbReference type="Proteomes" id="UP000281498"/>
    </source>
</evidence>
<keyword evidence="5" id="KW-0732">Signal</keyword>
<feature type="transmembrane region" description="Helical" evidence="9">
    <location>
        <begin position="382"/>
        <end position="407"/>
    </location>
</feature>
<evidence type="ECO:0000256" key="5">
    <source>
        <dbReference type="ARBA" id="ARBA00022729"/>
    </source>
</evidence>
<keyword evidence="6 9" id="KW-1133">Transmembrane helix</keyword>
<evidence type="ECO:0000256" key="8">
    <source>
        <dbReference type="ARBA" id="ARBA00023136"/>
    </source>
</evidence>
<gene>
    <name evidence="12" type="ORF">CR203_04160</name>
</gene>
<dbReference type="InterPro" id="IPR014755">
    <property type="entry name" value="Cu-Rt/internalin_Ig-like"/>
</dbReference>
<evidence type="ECO:0000313" key="12">
    <source>
        <dbReference type="EMBL" id="RKL69233.1"/>
    </source>
</evidence>
<evidence type="ECO:0000259" key="10">
    <source>
        <dbReference type="Pfam" id="PF04234"/>
    </source>
</evidence>
<dbReference type="GO" id="GO:0046688">
    <property type="term" value="P:response to copper ion"/>
    <property type="evidence" value="ECO:0007669"/>
    <property type="project" value="InterPro"/>
</dbReference>
<dbReference type="Pfam" id="PF05425">
    <property type="entry name" value="CopD"/>
    <property type="match status" value="1"/>
</dbReference>
<protein>
    <submittedName>
        <fullName evidence="12">Copper resistance protein</fullName>
    </submittedName>
</protein>
<feature type="transmembrane region" description="Helical" evidence="9">
    <location>
        <begin position="461"/>
        <end position="481"/>
    </location>
</feature>
<comment type="caution">
    <text evidence="12">The sequence shown here is derived from an EMBL/GenBank/DDBJ whole genome shotgun (WGS) entry which is preliminary data.</text>
</comment>
<evidence type="ECO:0000256" key="3">
    <source>
        <dbReference type="ARBA" id="ARBA00022692"/>
    </source>
</evidence>
<dbReference type="InterPro" id="IPR032694">
    <property type="entry name" value="CopC/D"/>
</dbReference>
<evidence type="ECO:0000259" key="11">
    <source>
        <dbReference type="Pfam" id="PF05425"/>
    </source>
</evidence>
<proteinExistence type="predicted"/>
<sequence>MRKTNYFKGIWMILALFFSVSFITTEVEAHSDIEEIKPDVMSMLEDIPDKIEISFGVPINLYTDSIQLKDSQGTSIKIEEPTLENNNKNVFVPIPDDLSPGTYTVFINVVAIDGHELNEQFTFEISQSIEEKEKVQIETENHLQFEKTIPHDGALIKKRPEKIEIWFTGEIENDSDVLFGLFNDKMNPIDIKKEYINPENPRSYIIELNEQLESGTYQANWYTQGKNGGDSGIFYFAVNEVTSIVNSKVPIDNVDNNIGFNKTAKWLSYVGVFVLFGVMFFQLFISKGAEYLQRWNIMVRLFYITALIGFILLLVLRFRELESVPFNELLTFQFMWLTFAQFILLVTAYWIKRIKYRLIVISSVIVLWSVSGHSSLSGHGGLYAIFFDLIHVFASAIWIGGLFALLIMIPKDNPIVWLKKYGKLYSEFAFLSIISLSLSGLGMIILYLPSFSLESLMVSNWGNYLLLKIILFVIILLIGLLQRYFLHSKKQLTSSFLLRTKTEIIIGVIIIFLAASLMSSSPRTAEQGIYPSQLVSDHDVSVTVDITPFKVGYGDMVLEFDTEQSIESVDIVLTMPPDYEREQRAFNLGDGRFQVTGALLHAPGTMNLNISVKTSRGDIVEIPYIIQVPGETMGN</sequence>
<evidence type="ECO:0000256" key="2">
    <source>
        <dbReference type="ARBA" id="ARBA00022475"/>
    </source>
</evidence>
<feature type="domain" description="CopC" evidence="10">
    <location>
        <begin position="142"/>
        <end position="226"/>
    </location>
</feature>
<dbReference type="GO" id="GO:0005507">
    <property type="term" value="F:copper ion binding"/>
    <property type="evidence" value="ECO:0007669"/>
    <property type="project" value="InterPro"/>
</dbReference>
<evidence type="ECO:0000256" key="6">
    <source>
        <dbReference type="ARBA" id="ARBA00022989"/>
    </source>
</evidence>
<keyword evidence="3 9" id="KW-0812">Transmembrane</keyword>
<dbReference type="SUPFAM" id="SSF81296">
    <property type="entry name" value="E set domains"/>
    <property type="match status" value="2"/>
</dbReference>
<dbReference type="PANTHER" id="PTHR34820">
    <property type="entry name" value="INNER MEMBRANE PROTEIN YEBZ"/>
    <property type="match status" value="1"/>
</dbReference>
<dbReference type="EMBL" id="PDOE01000001">
    <property type="protein sequence ID" value="RKL69233.1"/>
    <property type="molecule type" value="Genomic_DNA"/>
</dbReference>